<keyword evidence="5" id="KW-1133">Transmembrane helix</keyword>
<dbReference type="EMBL" id="OC001435">
    <property type="protein sequence ID" value="CAD7259910.1"/>
    <property type="molecule type" value="Genomic_DNA"/>
</dbReference>
<evidence type="ECO:0000256" key="3">
    <source>
        <dbReference type="ARBA" id="ARBA00022692"/>
    </source>
</evidence>
<dbReference type="InterPro" id="IPR006603">
    <property type="entry name" value="PQ-loop_rpt"/>
</dbReference>
<evidence type="ECO:0000256" key="2">
    <source>
        <dbReference type="ARBA" id="ARBA00022448"/>
    </source>
</evidence>
<dbReference type="InterPro" id="IPR016817">
    <property type="entry name" value="MannP-dilichol_defect-1"/>
</dbReference>
<keyword evidence="6" id="KW-0472">Membrane</keyword>
<dbReference type="GO" id="GO:0016020">
    <property type="term" value="C:membrane"/>
    <property type="evidence" value="ECO:0007669"/>
    <property type="project" value="UniProtKB-SubCell"/>
</dbReference>
<comment type="similarity">
    <text evidence="7">Belongs to the MPDU1 (TC 2.A.43.3) family.</text>
</comment>
<dbReference type="PANTHER" id="PTHR12226:SF2">
    <property type="entry name" value="MANNOSE-P-DOLICHOL UTILIZATION DEFECT 1 PROTEIN"/>
    <property type="match status" value="1"/>
</dbReference>
<dbReference type="PANTHER" id="PTHR12226">
    <property type="entry name" value="MANNOSE-P-DOLICHOL UTILIZATION DEFECT 1 LEC35 -RELATED"/>
    <property type="match status" value="1"/>
</dbReference>
<dbReference type="SMART" id="SM00679">
    <property type="entry name" value="CTNS"/>
    <property type="match status" value="1"/>
</dbReference>
<keyword evidence="4" id="KW-0677">Repeat</keyword>
<dbReference type="Gene3D" id="1.20.1280.290">
    <property type="match status" value="1"/>
</dbReference>
<evidence type="ECO:0000256" key="5">
    <source>
        <dbReference type="ARBA" id="ARBA00022989"/>
    </source>
</evidence>
<evidence type="ECO:0000256" key="1">
    <source>
        <dbReference type="ARBA" id="ARBA00004141"/>
    </source>
</evidence>
<evidence type="ECO:0000313" key="9">
    <source>
        <dbReference type="EMBL" id="CAD7259910.1"/>
    </source>
</evidence>
<dbReference type="Pfam" id="PF04193">
    <property type="entry name" value="PQ-loop"/>
    <property type="match status" value="1"/>
</dbReference>
<accession>A0A7R9FZB7</accession>
<keyword evidence="3" id="KW-0812">Transmembrane</keyword>
<gene>
    <name evidence="9" type="ORF">TSIB3V08_LOCUS4104</name>
</gene>
<evidence type="ECO:0000256" key="8">
    <source>
        <dbReference type="SAM" id="MobiDB-lite"/>
    </source>
</evidence>
<dbReference type="AlphaFoldDB" id="A0A7R9FZB7"/>
<evidence type="ECO:0000256" key="4">
    <source>
        <dbReference type="ARBA" id="ARBA00022737"/>
    </source>
</evidence>
<reference evidence="9" key="1">
    <citation type="submission" date="2020-11" db="EMBL/GenBank/DDBJ databases">
        <authorList>
            <person name="Tran Van P."/>
        </authorList>
    </citation>
    <scope>NUCLEOTIDE SEQUENCE</scope>
</reference>
<evidence type="ECO:0000256" key="6">
    <source>
        <dbReference type="ARBA" id="ARBA00023136"/>
    </source>
</evidence>
<keyword evidence="2" id="KW-0813">Transport</keyword>
<feature type="region of interest" description="Disordered" evidence="8">
    <location>
        <begin position="1"/>
        <end position="23"/>
    </location>
</feature>
<protein>
    <submittedName>
        <fullName evidence="9">Uncharacterized protein</fullName>
    </submittedName>
</protein>
<name>A0A7R9FZB7_TIMSH</name>
<sequence>MSEPFKTFSNGGGQPEKHTSNYSSPITSLVLSDGSQLKSYQTKLFKVPQILKILQNKSAKGLSIWSILLDLFAITSSVAYQFNMGFPFRRPYRQLLNGVADVGVAFVGGPRDPLPGDLLAKL</sequence>
<organism evidence="9">
    <name type="scientific">Timema shepardi</name>
    <name type="common">Walking stick</name>
    <dbReference type="NCBI Taxonomy" id="629360"/>
    <lineage>
        <taxon>Eukaryota</taxon>
        <taxon>Metazoa</taxon>
        <taxon>Ecdysozoa</taxon>
        <taxon>Arthropoda</taxon>
        <taxon>Hexapoda</taxon>
        <taxon>Insecta</taxon>
        <taxon>Pterygota</taxon>
        <taxon>Neoptera</taxon>
        <taxon>Polyneoptera</taxon>
        <taxon>Phasmatodea</taxon>
        <taxon>Timematodea</taxon>
        <taxon>Timematoidea</taxon>
        <taxon>Timematidae</taxon>
        <taxon>Timema</taxon>
    </lineage>
</organism>
<evidence type="ECO:0000256" key="7">
    <source>
        <dbReference type="ARBA" id="ARBA00038475"/>
    </source>
</evidence>
<proteinExistence type="inferred from homology"/>
<comment type="subcellular location">
    <subcellularLocation>
        <location evidence="1">Membrane</location>
        <topology evidence="1">Multi-pass membrane protein</topology>
    </subcellularLocation>
</comment>